<keyword evidence="5" id="KW-0805">Transcription regulation</keyword>
<feature type="domain" description="Nuclear receptor" evidence="11">
    <location>
        <begin position="24"/>
        <end position="66"/>
    </location>
</feature>
<dbReference type="InterPro" id="IPR001628">
    <property type="entry name" value="Znf_hrmn_rcpt"/>
</dbReference>
<dbReference type="PANTHER" id="PTHR24082">
    <property type="entry name" value="NUCLEAR HORMONE RECEPTOR"/>
    <property type="match status" value="1"/>
</dbReference>
<evidence type="ECO:0000256" key="10">
    <source>
        <dbReference type="SAM" id="Phobius"/>
    </source>
</evidence>
<proteinExistence type="inferred from homology"/>
<evidence type="ECO:0000256" key="1">
    <source>
        <dbReference type="ARBA" id="ARBA00005993"/>
    </source>
</evidence>
<comment type="similarity">
    <text evidence="1">Belongs to the nuclear hormone receptor family.</text>
</comment>
<dbReference type="GO" id="GO:0045944">
    <property type="term" value="P:positive regulation of transcription by RNA polymerase II"/>
    <property type="evidence" value="ECO:0007669"/>
    <property type="project" value="TreeGrafter"/>
</dbReference>
<dbReference type="InterPro" id="IPR050234">
    <property type="entry name" value="Nuclear_hormone_rcpt_NR1"/>
</dbReference>
<evidence type="ECO:0000256" key="7">
    <source>
        <dbReference type="ARBA" id="ARBA00023163"/>
    </source>
</evidence>
<keyword evidence="10" id="KW-1133">Transmembrane helix</keyword>
<evidence type="ECO:0000256" key="3">
    <source>
        <dbReference type="ARBA" id="ARBA00022771"/>
    </source>
</evidence>
<evidence type="ECO:0000313" key="14">
    <source>
        <dbReference type="WBParaSite" id="TCNE_0000258801-mRNA-1"/>
    </source>
</evidence>
<dbReference type="InterPro" id="IPR013088">
    <property type="entry name" value="Znf_NHR/GATA"/>
</dbReference>
<dbReference type="Proteomes" id="UP000050794">
    <property type="component" value="Unassembled WGS sequence"/>
</dbReference>
<reference evidence="12 13" key="2">
    <citation type="submission" date="2018-11" db="EMBL/GenBank/DDBJ databases">
        <authorList>
            <consortium name="Pathogen Informatics"/>
        </authorList>
    </citation>
    <scope>NUCLEOTIDE SEQUENCE [LARGE SCALE GENOMIC DNA]</scope>
</reference>
<dbReference type="GO" id="GO:0004879">
    <property type="term" value="F:nuclear receptor activity"/>
    <property type="evidence" value="ECO:0007669"/>
    <property type="project" value="TreeGrafter"/>
</dbReference>
<dbReference type="Pfam" id="PF00105">
    <property type="entry name" value="zf-C4"/>
    <property type="match status" value="1"/>
</dbReference>
<keyword evidence="4" id="KW-0862">Zinc</keyword>
<keyword evidence="6" id="KW-0238">DNA-binding</keyword>
<dbReference type="SUPFAM" id="SSF57716">
    <property type="entry name" value="Glucocorticoid receptor-like (DNA-binding domain)"/>
    <property type="match status" value="1"/>
</dbReference>
<dbReference type="GO" id="GO:0008270">
    <property type="term" value="F:zinc ion binding"/>
    <property type="evidence" value="ECO:0007669"/>
    <property type="project" value="UniProtKB-KW"/>
</dbReference>
<reference evidence="14" key="1">
    <citation type="submission" date="2016-06" db="UniProtKB">
        <authorList>
            <consortium name="WormBaseParasite"/>
        </authorList>
    </citation>
    <scope>IDENTIFICATION</scope>
</reference>
<keyword evidence="7" id="KW-0804">Transcription</keyword>
<protein>
    <submittedName>
        <fullName evidence="14">Nuclear receptor domain-containing protein</fullName>
    </submittedName>
</protein>
<feature type="transmembrane region" description="Helical" evidence="10">
    <location>
        <begin position="60"/>
        <end position="78"/>
    </location>
</feature>
<dbReference type="PANTHER" id="PTHR24082:SF494">
    <property type="entry name" value="NUCLEAR HORMONE RECEPTOR FAMILY MEMBER DAF-12"/>
    <property type="match status" value="1"/>
</dbReference>
<dbReference type="SMART" id="SM00399">
    <property type="entry name" value="ZnF_C4"/>
    <property type="match status" value="1"/>
</dbReference>
<keyword evidence="3" id="KW-0863">Zinc-finger</keyword>
<evidence type="ECO:0000259" key="11">
    <source>
        <dbReference type="PROSITE" id="PS51030"/>
    </source>
</evidence>
<evidence type="ECO:0000313" key="13">
    <source>
        <dbReference type="Proteomes" id="UP000050794"/>
    </source>
</evidence>
<keyword evidence="10" id="KW-0472">Membrane</keyword>
<dbReference type="GO" id="GO:0030154">
    <property type="term" value="P:cell differentiation"/>
    <property type="evidence" value="ECO:0007669"/>
    <property type="project" value="TreeGrafter"/>
</dbReference>
<keyword evidence="13" id="KW-1185">Reference proteome</keyword>
<dbReference type="GO" id="GO:0000122">
    <property type="term" value="P:negative regulation of transcription by RNA polymerase II"/>
    <property type="evidence" value="ECO:0007669"/>
    <property type="project" value="TreeGrafter"/>
</dbReference>
<dbReference type="GO" id="GO:0000978">
    <property type="term" value="F:RNA polymerase II cis-regulatory region sequence-specific DNA binding"/>
    <property type="evidence" value="ECO:0007669"/>
    <property type="project" value="TreeGrafter"/>
</dbReference>
<dbReference type="Gene3D" id="3.30.50.10">
    <property type="entry name" value="Erythroid Transcription Factor GATA-1, subunit A"/>
    <property type="match status" value="1"/>
</dbReference>
<evidence type="ECO:0000256" key="8">
    <source>
        <dbReference type="ARBA" id="ARBA00023170"/>
    </source>
</evidence>
<evidence type="ECO:0000256" key="4">
    <source>
        <dbReference type="ARBA" id="ARBA00022833"/>
    </source>
</evidence>
<dbReference type="WBParaSite" id="TCNE_0000258801-mRNA-1">
    <property type="protein sequence ID" value="TCNE_0000258801-mRNA-1"/>
    <property type="gene ID" value="TCNE_0000258801"/>
</dbReference>
<name>A0A183U268_TOXCA</name>
<gene>
    <name evidence="12" type="ORF">TCNE_LOCUS2588</name>
</gene>
<evidence type="ECO:0000256" key="6">
    <source>
        <dbReference type="ARBA" id="ARBA00023125"/>
    </source>
</evidence>
<evidence type="ECO:0000313" key="12">
    <source>
        <dbReference type="EMBL" id="VDM28305.1"/>
    </source>
</evidence>
<evidence type="ECO:0000256" key="2">
    <source>
        <dbReference type="ARBA" id="ARBA00022723"/>
    </source>
</evidence>
<accession>A0A183U268</accession>
<keyword evidence="8" id="KW-0675">Receptor</keyword>
<keyword evidence="9" id="KW-0539">Nucleus</keyword>
<evidence type="ECO:0000256" key="5">
    <source>
        <dbReference type="ARBA" id="ARBA00023015"/>
    </source>
</evidence>
<dbReference type="EMBL" id="UYWY01002698">
    <property type="protein sequence ID" value="VDM28305.1"/>
    <property type="molecule type" value="Genomic_DNA"/>
</dbReference>
<organism evidence="13 14">
    <name type="scientific">Toxocara canis</name>
    <name type="common">Canine roundworm</name>
    <dbReference type="NCBI Taxonomy" id="6265"/>
    <lineage>
        <taxon>Eukaryota</taxon>
        <taxon>Metazoa</taxon>
        <taxon>Ecdysozoa</taxon>
        <taxon>Nematoda</taxon>
        <taxon>Chromadorea</taxon>
        <taxon>Rhabditida</taxon>
        <taxon>Spirurina</taxon>
        <taxon>Ascaridomorpha</taxon>
        <taxon>Ascaridoidea</taxon>
        <taxon>Toxocaridae</taxon>
        <taxon>Toxocara</taxon>
    </lineage>
</organism>
<dbReference type="PROSITE" id="PS51030">
    <property type="entry name" value="NUCLEAR_REC_DBD_2"/>
    <property type="match status" value="1"/>
</dbReference>
<dbReference type="PROSITE" id="PS00031">
    <property type="entry name" value="NUCLEAR_REC_DBD_1"/>
    <property type="match status" value="1"/>
</dbReference>
<sequence>MVKVLRRRAAKIECVALQEARRRQKTCRVCGDHATGYNFNVITCESCKAFFRRNALRPKVAISILCFLLVLFEHYLTAGA</sequence>
<keyword evidence="2" id="KW-0479">Metal-binding</keyword>
<dbReference type="AlphaFoldDB" id="A0A183U268"/>
<keyword evidence="10" id="KW-0812">Transmembrane</keyword>
<dbReference type="PRINTS" id="PR00047">
    <property type="entry name" value="STROIDFINGER"/>
</dbReference>
<evidence type="ECO:0000256" key="9">
    <source>
        <dbReference type="ARBA" id="ARBA00023242"/>
    </source>
</evidence>